<accession>A0A6J7WIY9</accession>
<proteinExistence type="predicted"/>
<dbReference type="EMBL" id="LR798249">
    <property type="protein sequence ID" value="CAB5217707.1"/>
    <property type="molecule type" value="Genomic_DNA"/>
</dbReference>
<organism evidence="1">
    <name type="scientific">uncultured Caudovirales phage</name>
    <dbReference type="NCBI Taxonomy" id="2100421"/>
    <lineage>
        <taxon>Viruses</taxon>
        <taxon>Duplodnaviria</taxon>
        <taxon>Heunggongvirae</taxon>
        <taxon>Uroviricota</taxon>
        <taxon>Caudoviricetes</taxon>
        <taxon>Peduoviridae</taxon>
        <taxon>Maltschvirus</taxon>
        <taxon>Maltschvirus maltsch</taxon>
    </lineage>
</organism>
<protein>
    <submittedName>
        <fullName evidence="1">Uncharacterized protein</fullName>
    </submittedName>
</protein>
<sequence length="102" mass="11489">MNIQIGPVTTITRNGRTLDAIEAHFHPDMNKHLIACTCCGRKMTEKQNTRYLHMTHFGYFIPADTQLSVEEGSQGFFPIGKECAKLFPPEFIGEICCDKLIA</sequence>
<evidence type="ECO:0000313" key="1">
    <source>
        <dbReference type="EMBL" id="CAB5217707.1"/>
    </source>
</evidence>
<gene>
    <name evidence="1" type="ORF">UFOVP201_10</name>
</gene>
<name>A0A6J7WIY9_9CAUD</name>
<reference evidence="1" key="1">
    <citation type="submission" date="2020-05" db="EMBL/GenBank/DDBJ databases">
        <authorList>
            <person name="Chiriac C."/>
            <person name="Salcher M."/>
            <person name="Ghai R."/>
            <person name="Kavagutti S V."/>
        </authorList>
    </citation>
    <scope>NUCLEOTIDE SEQUENCE</scope>
</reference>